<keyword evidence="7" id="KW-0902">Two-component regulatory system</keyword>
<keyword evidence="6 12" id="KW-0418">Kinase</keyword>
<dbReference type="FunFam" id="1.10.287.130:FF:000001">
    <property type="entry name" value="Two-component sensor histidine kinase"/>
    <property type="match status" value="1"/>
</dbReference>
<keyword evidence="9" id="KW-1133">Transmembrane helix</keyword>
<dbReference type="Gene3D" id="3.30.565.10">
    <property type="entry name" value="Histidine kinase-like ATPase, C-terminal domain"/>
    <property type="match status" value="1"/>
</dbReference>
<dbReference type="SMART" id="SM00387">
    <property type="entry name" value="HATPase_c"/>
    <property type="match status" value="1"/>
</dbReference>
<sequence>MPRRGRSLFWVISGALLLTAVIGTFAQTLIVDAVLRPLEVRETRTRARLATSRLATEIAQSDAAPDSASLASRMQRTVQDVDLRFATMLYRDAHGWVVGEPARRTAAALEWLMRDVTRPPPAERPGAPPRTYTVFAREPAFWNGRGVGEIVVLRPTRAPMGPGSPFANAVLLSLPIAVVVSLMVGVVIVRLLVRRLRGLELLASRVAGGDLTVRVADASGDEIGRLAERLNTMTEHLAEARRSVEEHESQRQQLFADITHELATPLTSIRGGTETLLDPHVRMSSEERARYLEDILAASRRLDRLIRDLFDLARLEAGAPALEFEDLDWVALARNVAQRYQKRFESAGLGLAWEEAIPEAWIRADGLRMEQVLENLLRNALRYVPAPGRVALGIARVPGTPARYRLRVADDGPGLPAEDLTHLFERFYRGAGARAHATDEERDGSGLGLAIVREIVLRHGGETHARTGVPRGLVIEIELPAVRA</sequence>
<dbReference type="CDD" id="cd00075">
    <property type="entry name" value="HATPase"/>
    <property type="match status" value="1"/>
</dbReference>
<dbReference type="PANTHER" id="PTHR43711:SF1">
    <property type="entry name" value="HISTIDINE KINASE 1"/>
    <property type="match status" value="1"/>
</dbReference>
<dbReference type="SMART" id="SM00304">
    <property type="entry name" value="HAMP"/>
    <property type="match status" value="1"/>
</dbReference>
<keyword evidence="5" id="KW-0808">Transferase</keyword>
<feature type="domain" description="Histidine kinase" evidence="10">
    <location>
        <begin position="257"/>
        <end position="483"/>
    </location>
</feature>
<keyword evidence="8" id="KW-0175">Coiled coil</keyword>
<evidence type="ECO:0000256" key="6">
    <source>
        <dbReference type="ARBA" id="ARBA00022777"/>
    </source>
</evidence>
<comment type="catalytic activity">
    <reaction evidence="1">
        <text>ATP + protein L-histidine = ADP + protein N-phospho-L-histidine.</text>
        <dbReference type="EC" id="2.7.13.3"/>
    </reaction>
</comment>
<evidence type="ECO:0000256" key="7">
    <source>
        <dbReference type="ARBA" id="ARBA00023012"/>
    </source>
</evidence>
<dbReference type="InterPro" id="IPR036890">
    <property type="entry name" value="HATPase_C_sf"/>
</dbReference>
<dbReference type="Pfam" id="PF00672">
    <property type="entry name" value="HAMP"/>
    <property type="match status" value="1"/>
</dbReference>
<dbReference type="CDD" id="cd00082">
    <property type="entry name" value="HisKA"/>
    <property type="match status" value="1"/>
</dbReference>
<dbReference type="PROSITE" id="PS50885">
    <property type="entry name" value="HAMP"/>
    <property type="match status" value="1"/>
</dbReference>
<reference evidence="12 13" key="1">
    <citation type="journal article" date="2019" name="Nat. Microbiol.">
        <title>Mediterranean grassland soil C-N compound turnover is dependent on rainfall and depth, and is mediated by genomically divergent microorganisms.</title>
        <authorList>
            <person name="Diamond S."/>
            <person name="Andeer P.F."/>
            <person name="Li Z."/>
            <person name="Crits-Christoph A."/>
            <person name="Burstein D."/>
            <person name="Anantharaman K."/>
            <person name="Lane K.R."/>
            <person name="Thomas B.C."/>
            <person name="Pan C."/>
            <person name="Northen T.R."/>
            <person name="Banfield J.F."/>
        </authorList>
    </citation>
    <scope>NUCLEOTIDE SEQUENCE [LARGE SCALE GENOMIC DNA]</scope>
    <source>
        <strain evidence="12">WS_10</strain>
    </source>
</reference>
<dbReference type="CDD" id="cd06225">
    <property type="entry name" value="HAMP"/>
    <property type="match status" value="1"/>
</dbReference>
<dbReference type="Proteomes" id="UP000319836">
    <property type="component" value="Unassembled WGS sequence"/>
</dbReference>
<feature type="domain" description="HAMP" evidence="11">
    <location>
        <begin position="190"/>
        <end position="242"/>
    </location>
</feature>
<dbReference type="Gene3D" id="6.10.340.10">
    <property type="match status" value="1"/>
</dbReference>
<gene>
    <name evidence="12" type="ORF">E6K80_01515</name>
</gene>
<keyword evidence="9" id="KW-0812">Transmembrane</keyword>
<dbReference type="Gene3D" id="1.10.287.130">
    <property type="match status" value="1"/>
</dbReference>
<dbReference type="AlphaFoldDB" id="A0A538UAE1"/>
<name>A0A538UAE1_UNCEI</name>
<evidence type="ECO:0000313" key="12">
    <source>
        <dbReference type="EMBL" id="TMQ72868.1"/>
    </source>
</evidence>
<dbReference type="PRINTS" id="PR00344">
    <property type="entry name" value="BCTRLSENSOR"/>
</dbReference>
<dbReference type="InterPro" id="IPR003594">
    <property type="entry name" value="HATPase_dom"/>
</dbReference>
<evidence type="ECO:0000256" key="5">
    <source>
        <dbReference type="ARBA" id="ARBA00022679"/>
    </source>
</evidence>
<evidence type="ECO:0000256" key="3">
    <source>
        <dbReference type="ARBA" id="ARBA00012438"/>
    </source>
</evidence>
<dbReference type="InterPro" id="IPR036097">
    <property type="entry name" value="HisK_dim/P_sf"/>
</dbReference>
<evidence type="ECO:0000256" key="2">
    <source>
        <dbReference type="ARBA" id="ARBA00004370"/>
    </source>
</evidence>
<dbReference type="SMART" id="SM00388">
    <property type="entry name" value="HisKA"/>
    <property type="match status" value="1"/>
</dbReference>
<dbReference type="PROSITE" id="PS50109">
    <property type="entry name" value="HIS_KIN"/>
    <property type="match status" value="1"/>
</dbReference>
<dbReference type="EC" id="2.7.13.3" evidence="3"/>
<evidence type="ECO:0000259" key="11">
    <source>
        <dbReference type="PROSITE" id="PS50885"/>
    </source>
</evidence>
<dbReference type="InterPro" id="IPR003661">
    <property type="entry name" value="HisK_dim/P_dom"/>
</dbReference>
<accession>A0A538UAE1</accession>
<dbReference type="SUPFAM" id="SSF55874">
    <property type="entry name" value="ATPase domain of HSP90 chaperone/DNA topoisomerase II/histidine kinase"/>
    <property type="match status" value="1"/>
</dbReference>
<dbReference type="SUPFAM" id="SSF47384">
    <property type="entry name" value="Homodimeric domain of signal transducing histidine kinase"/>
    <property type="match status" value="1"/>
</dbReference>
<keyword evidence="9" id="KW-0472">Membrane</keyword>
<protein>
    <recommendedName>
        <fullName evidence="3">histidine kinase</fullName>
        <ecNumber evidence="3">2.7.13.3</ecNumber>
    </recommendedName>
</protein>
<dbReference type="Pfam" id="PF02518">
    <property type="entry name" value="HATPase_c"/>
    <property type="match status" value="1"/>
</dbReference>
<dbReference type="GO" id="GO:0000155">
    <property type="term" value="F:phosphorelay sensor kinase activity"/>
    <property type="evidence" value="ECO:0007669"/>
    <property type="project" value="InterPro"/>
</dbReference>
<dbReference type="PANTHER" id="PTHR43711">
    <property type="entry name" value="TWO-COMPONENT HISTIDINE KINASE"/>
    <property type="match status" value="1"/>
</dbReference>
<evidence type="ECO:0000256" key="1">
    <source>
        <dbReference type="ARBA" id="ARBA00000085"/>
    </source>
</evidence>
<comment type="caution">
    <text evidence="12">The sequence shown here is derived from an EMBL/GenBank/DDBJ whole genome shotgun (WGS) entry which is preliminary data.</text>
</comment>
<dbReference type="SUPFAM" id="SSF158472">
    <property type="entry name" value="HAMP domain-like"/>
    <property type="match status" value="1"/>
</dbReference>
<evidence type="ECO:0000256" key="8">
    <source>
        <dbReference type="SAM" id="Coils"/>
    </source>
</evidence>
<evidence type="ECO:0000256" key="4">
    <source>
        <dbReference type="ARBA" id="ARBA00022553"/>
    </source>
</evidence>
<dbReference type="InterPro" id="IPR003660">
    <property type="entry name" value="HAMP_dom"/>
</dbReference>
<proteinExistence type="predicted"/>
<feature type="coiled-coil region" evidence="8">
    <location>
        <begin position="230"/>
        <end position="257"/>
    </location>
</feature>
<dbReference type="InterPro" id="IPR004358">
    <property type="entry name" value="Sig_transdc_His_kin-like_C"/>
</dbReference>
<feature type="transmembrane region" description="Helical" evidence="9">
    <location>
        <begin position="169"/>
        <end position="193"/>
    </location>
</feature>
<dbReference type="GO" id="GO:0016020">
    <property type="term" value="C:membrane"/>
    <property type="evidence" value="ECO:0007669"/>
    <property type="project" value="UniProtKB-SubCell"/>
</dbReference>
<evidence type="ECO:0000259" key="10">
    <source>
        <dbReference type="PROSITE" id="PS50109"/>
    </source>
</evidence>
<dbReference type="InterPro" id="IPR050736">
    <property type="entry name" value="Sensor_HK_Regulatory"/>
</dbReference>
<keyword evidence="4" id="KW-0597">Phosphoprotein</keyword>
<dbReference type="EMBL" id="VBPA01000034">
    <property type="protein sequence ID" value="TMQ72868.1"/>
    <property type="molecule type" value="Genomic_DNA"/>
</dbReference>
<dbReference type="InterPro" id="IPR005467">
    <property type="entry name" value="His_kinase_dom"/>
</dbReference>
<evidence type="ECO:0000256" key="9">
    <source>
        <dbReference type="SAM" id="Phobius"/>
    </source>
</evidence>
<organism evidence="12 13">
    <name type="scientific">Eiseniibacteriota bacterium</name>
    <dbReference type="NCBI Taxonomy" id="2212470"/>
    <lineage>
        <taxon>Bacteria</taxon>
        <taxon>Candidatus Eiseniibacteriota</taxon>
    </lineage>
</organism>
<evidence type="ECO:0000313" key="13">
    <source>
        <dbReference type="Proteomes" id="UP000319836"/>
    </source>
</evidence>
<dbReference type="Pfam" id="PF00512">
    <property type="entry name" value="HisKA"/>
    <property type="match status" value="1"/>
</dbReference>
<comment type="subcellular location">
    <subcellularLocation>
        <location evidence="2">Membrane</location>
    </subcellularLocation>
</comment>